<name>A0A9X6NIT5_HYPEX</name>
<feature type="transmembrane region" description="Helical" evidence="1">
    <location>
        <begin position="400"/>
        <end position="419"/>
    </location>
</feature>
<feature type="transmembrane region" description="Helical" evidence="1">
    <location>
        <begin position="456"/>
        <end position="474"/>
    </location>
</feature>
<feature type="transmembrane region" description="Helical" evidence="1">
    <location>
        <begin position="219"/>
        <end position="238"/>
    </location>
</feature>
<proteinExistence type="predicted"/>
<dbReference type="Proteomes" id="UP000192578">
    <property type="component" value="Unassembled WGS sequence"/>
</dbReference>
<protein>
    <submittedName>
        <fullName evidence="2">Uncharacterized protein</fullName>
    </submittedName>
</protein>
<comment type="caution">
    <text evidence="2">The sequence shown here is derived from an EMBL/GenBank/DDBJ whole genome shotgun (WGS) entry which is preliminary data.</text>
</comment>
<feature type="transmembrane region" description="Helical" evidence="1">
    <location>
        <begin position="554"/>
        <end position="572"/>
    </location>
</feature>
<accession>A0A9X6NIT5</accession>
<feature type="transmembrane region" description="Helical" evidence="1">
    <location>
        <begin position="20"/>
        <end position="39"/>
    </location>
</feature>
<organism evidence="2 3">
    <name type="scientific">Hypsibius exemplaris</name>
    <name type="common">Freshwater tardigrade</name>
    <dbReference type="NCBI Taxonomy" id="2072580"/>
    <lineage>
        <taxon>Eukaryota</taxon>
        <taxon>Metazoa</taxon>
        <taxon>Ecdysozoa</taxon>
        <taxon>Tardigrada</taxon>
        <taxon>Eutardigrada</taxon>
        <taxon>Parachela</taxon>
        <taxon>Hypsibioidea</taxon>
        <taxon>Hypsibiidae</taxon>
        <taxon>Hypsibius</taxon>
    </lineage>
</organism>
<feature type="transmembrane region" description="Helical" evidence="1">
    <location>
        <begin position="425"/>
        <end position="444"/>
    </location>
</feature>
<feature type="transmembrane region" description="Helical" evidence="1">
    <location>
        <begin position="625"/>
        <end position="649"/>
    </location>
</feature>
<keyword evidence="3" id="KW-1185">Reference proteome</keyword>
<reference evidence="3" key="1">
    <citation type="submission" date="2017-01" db="EMBL/GenBank/DDBJ databases">
        <title>Comparative genomics of anhydrobiosis in the tardigrade Hypsibius dujardini.</title>
        <authorList>
            <person name="Yoshida Y."/>
            <person name="Koutsovoulos G."/>
            <person name="Laetsch D."/>
            <person name="Stevens L."/>
            <person name="Kumar S."/>
            <person name="Horikawa D."/>
            <person name="Ishino K."/>
            <person name="Komine S."/>
            <person name="Tomita M."/>
            <person name="Blaxter M."/>
            <person name="Arakawa K."/>
        </authorList>
    </citation>
    <scope>NUCLEOTIDE SEQUENCE [LARGE SCALE GENOMIC DNA]</scope>
    <source>
        <strain evidence="3">Z151</strain>
    </source>
</reference>
<evidence type="ECO:0000313" key="2">
    <source>
        <dbReference type="EMBL" id="OWA54975.1"/>
    </source>
</evidence>
<feature type="transmembrane region" description="Helical" evidence="1">
    <location>
        <begin position="509"/>
        <end position="533"/>
    </location>
</feature>
<feature type="transmembrane region" description="Helical" evidence="1">
    <location>
        <begin position="791"/>
        <end position="808"/>
    </location>
</feature>
<sequence length="818" mass="91274">MPKISPFTTVVSPQTNSFHSLEHYVLPVPFFVLRLVGFLPPTLRFHRFRPILHVILVIHMVGGVVGLVRLIFDSVISIVYPDSNDFTVANGNLIVTAFFYLPYISEFVRLIAVLSLFLYARNILPSVLNDLSLLTDKVFEKEQKMVLLRQWRTLASVLSIGSFLVHGLWEASGWVNYVSSLATVAATPNTTEAPFRAPPYVWNTCEYFEMVLFVASQQVVVTSMVLSLVFAASVRGLNSKLRQLRKKKKVCVMALHYVEQLHEEERRCVCKLNELFSYVSAAWYLLDFATCMGHLAVGIAGDHPVLEQYIITYGSIFIYGTYATACFVPQVMVQEEGSAIELNVYRLTVSEPLSSKTTLQKHQMDEELWLQAIRRLQLSCDEQPIAQVGSGNLMTFNRAFIANTLAFSLSFGMVVYEIVNKSAKAFLAHLLGIFRYAGVLPLPAHGGHRASKPAAVLIRVVFIIHSIGGLTGLVRQTISSFSNVIYPAPDSSPNFIVHGFIELPYLSNYFRAVGVLALFISNTSTQLASVLSTANRLLSRVFERERKNHLLKKWRAITIGLSVAAVAAHSVWHTISWLNFRDQRNSASSEVPVCNNDTSLSSSLADTAPVQVPQTLWFTSAYFEFVLFVLSQQMLVTSIVLSLILAAAAQSVGDRIERLRTLKTNIHFSAELAEIEAQYVAVVGFQRQFGQLFSPVNSAWYLLDFMTCMGFISGIVVGARDAPWQYAMSYGSVAFFGAHATVGFLPLVKVSEKTHNEPILEMVRRLQLTFQVQPLMLQGCGLLVFDRAFLVNTLSLAFSFALIAYEIVDKAEKNRKGT</sequence>
<dbReference type="EMBL" id="MTYJ01000497">
    <property type="protein sequence ID" value="OWA54975.1"/>
    <property type="molecule type" value="Genomic_DNA"/>
</dbReference>
<dbReference type="AlphaFoldDB" id="A0A9X6NIT5"/>
<feature type="transmembrane region" description="Helical" evidence="1">
    <location>
        <begin position="726"/>
        <end position="748"/>
    </location>
</feature>
<gene>
    <name evidence="2" type="ORF">BV898_19362</name>
</gene>
<feature type="transmembrane region" description="Helical" evidence="1">
    <location>
        <begin position="275"/>
        <end position="297"/>
    </location>
</feature>
<feature type="transmembrane region" description="Helical" evidence="1">
    <location>
        <begin position="151"/>
        <end position="169"/>
    </location>
</feature>
<keyword evidence="1" id="KW-0472">Membrane</keyword>
<evidence type="ECO:0000256" key="1">
    <source>
        <dbReference type="SAM" id="Phobius"/>
    </source>
</evidence>
<feature type="transmembrane region" description="Helical" evidence="1">
    <location>
        <begin position="92"/>
        <end position="119"/>
    </location>
</feature>
<feature type="transmembrane region" description="Helical" evidence="1">
    <location>
        <begin position="51"/>
        <end position="72"/>
    </location>
</feature>
<evidence type="ECO:0000313" key="3">
    <source>
        <dbReference type="Proteomes" id="UP000192578"/>
    </source>
</evidence>
<keyword evidence="1" id="KW-0812">Transmembrane</keyword>
<keyword evidence="1" id="KW-1133">Transmembrane helix</keyword>
<feature type="transmembrane region" description="Helical" evidence="1">
    <location>
        <begin position="699"/>
        <end position="720"/>
    </location>
</feature>
<feature type="transmembrane region" description="Helical" evidence="1">
    <location>
        <begin position="309"/>
        <end position="328"/>
    </location>
</feature>